<protein>
    <recommendedName>
        <fullName evidence="4">Transmembrane protein</fullName>
    </recommendedName>
</protein>
<sequence>MFTSCIESVSLECLVNEDLYLPLAQFVFIVIVATQMVLRFYSSRVKSVIFLLFIGQYVWKWYGTQESFQSSRKLLSIEPNFVFAEEPIFVLLDGENLNEGAHIGWVPYWSCAQHSSIINCPVVHASKLSQGGVSVTFTDVDEYIPCYYENIHEDAGDAQPTNIATHMYECFESQRLIVKHQKSQPGWSLHN</sequence>
<accession>A0A1V9YPI3</accession>
<feature type="transmembrane region" description="Helical" evidence="1">
    <location>
        <begin position="19"/>
        <end position="38"/>
    </location>
</feature>
<dbReference type="OrthoDB" id="73190at2759"/>
<organism evidence="2 3">
    <name type="scientific">Thraustotheca clavata</name>
    <dbReference type="NCBI Taxonomy" id="74557"/>
    <lineage>
        <taxon>Eukaryota</taxon>
        <taxon>Sar</taxon>
        <taxon>Stramenopiles</taxon>
        <taxon>Oomycota</taxon>
        <taxon>Saprolegniomycetes</taxon>
        <taxon>Saprolegniales</taxon>
        <taxon>Achlyaceae</taxon>
        <taxon>Thraustotheca</taxon>
    </lineage>
</organism>
<keyword evidence="3" id="KW-1185">Reference proteome</keyword>
<dbReference type="Proteomes" id="UP000243217">
    <property type="component" value="Unassembled WGS sequence"/>
</dbReference>
<gene>
    <name evidence="2" type="ORF">THRCLA_10441</name>
</gene>
<proteinExistence type="predicted"/>
<reference evidence="2 3" key="1">
    <citation type="journal article" date="2014" name="Genome Biol. Evol.">
        <title>The secreted proteins of Achlya hypogyna and Thraustotheca clavata identify the ancestral oomycete secretome and reveal gene acquisitions by horizontal gene transfer.</title>
        <authorList>
            <person name="Misner I."/>
            <person name="Blouin N."/>
            <person name="Leonard G."/>
            <person name="Richards T.A."/>
            <person name="Lane C.E."/>
        </authorList>
    </citation>
    <scope>NUCLEOTIDE SEQUENCE [LARGE SCALE GENOMIC DNA]</scope>
    <source>
        <strain evidence="2 3">ATCC 34112</strain>
    </source>
</reference>
<evidence type="ECO:0000313" key="3">
    <source>
        <dbReference type="Proteomes" id="UP000243217"/>
    </source>
</evidence>
<evidence type="ECO:0000313" key="2">
    <source>
        <dbReference type="EMBL" id="OQR87632.1"/>
    </source>
</evidence>
<name>A0A1V9YPI3_9STRA</name>
<evidence type="ECO:0008006" key="4">
    <source>
        <dbReference type="Google" id="ProtNLM"/>
    </source>
</evidence>
<evidence type="ECO:0000256" key="1">
    <source>
        <dbReference type="SAM" id="Phobius"/>
    </source>
</evidence>
<keyword evidence="1" id="KW-0472">Membrane</keyword>
<comment type="caution">
    <text evidence="2">The sequence shown here is derived from an EMBL/GenBank/DDBJ whole genome shotgun (WGS) entry which is preliminary data.</text>
</comment>
<dbReference type="AlphaFoldDB" id="A0A1V9YPI3"/>
<keyword evidence="1" id="KW-0812">Transmembrane</keyword>
<dbReference type="EMBL" id="JNBS01003387">
    <property type="protein sequence ID" value="OQR87632.1"/>
    <property type="molecule type" value="Genomic_DNA"/>
</dbReference>
<keyword evidence="1" id="KW-1133">Transmembrane helix</keyword>